<protein>
    <submittedName>
        <fullName evidence="3">Uncharacterized protein</fullName>
    </submittedName>
</protein>
<dbReference type="AlphaFoldDB" id="A0A290Q7B5"/>
<dbReference type="KEGG" id="vbh:CMV30_10685"/>
<proteinExistence type="predicted"/>
<feature type="coiled-coil region" evidence="1">
    <location>
        <begin position="165"/>
        <end position="236"/>
    </location>
</feature>
<evidence type="ECO:0000256" key="2">
    <source>
        <dbReference type="SAM" id="MobiDB-lite"/>
    </source>
</evidence>
<accession>A0A290Q7B5</accession>
<dbReference type="Proteomes" id="UP000217265">
    <property type="component" value="Chromosome"/>
</dbReference>
<keyword evidence="4" id="KW-1185">Reference proteome</keyword>
<gene>
    <name evidence="3" type="ORF">CMV30_10685</name>
</gene>
<feature type="compositionally biased region" description="Pro residues" evidence="2">
    <location>
        <begin position="299"/>
        <end position="309"/>
    </location>
</feature>
<evidence type="ECO:0000313" key="3">
    <source>
        <dbReference type="EMBL" id="ATC64384.1"/>
    </source>
</evidence>
<dbReference type="OrthoDB" id="195568at2"/>
<reference evidence="3 4" key="1">
    <citation type="submission" date="2017-09" db="EMBL/GenBank/DDBJ databases">
        <title>Complete genome sequence of Verrucomicrobial strain HZ-65, isolated from freshwater.</title>
        <authorList>
            <person name="Choi A."/>
        </authorList>
    </citation>
    <scope>NUCLEOTIDE SEQUENCE [LARGE SCALE GENOMIC DNA]</scope>
    <source>
        <strain evidence="3 4">HZ-65</strain>
    </source>
</reference>
<feature type="region of interest" description="Disordered" evidence="2">
    <location>
        <begin position="288"/>
        <end position="309"/>
    </location>
</feature>
<organism evidence="3 4">
    <name type="scientific">Nibricoccus aquaticus</name>
    <dbReference type="NCBI Taxonomy" id="2576891"/>
    <lineage>
        <taxon>Bacteria</taxon>
        <taxon>Pseudomonadati</taxon>
        <taxon>Verrucomicrobiota</taxon>
        <taxon>Opitutia</taxon>
        <taxon>Opitutales</taxon>
        <taxon>Opitutaceae</taxon>
        <taxon>Nibricoccus</taxon>
    </lineage>
</organism>
<dbReference type="EMBL" id="CP023344">
    <property type="protein sequence ID" value="ATC64384.1"/>
    <property type="molecule type" value="Genomic_DNA"/>
</dbReference>
<evidence type="ECO:0000313" key="4">
    <source>
        <dbReference type="Proteomes" id="UP000217265"/>
    </source>
</evidence>
<evidence type="ECO:0000256" key="1">
    <source>
        <dbReference type="SAM" id="Coils"/>
    </source>
</evidence>
<name>A0A290Q7B5_9BACT</name>
<keyword evidence="1" id="KW-0175">Coiled coil</keyword>
<dbReference type="RefSeq" id="WP_096056016.1">
    <property type="nucleotide sequence ID" value="NZ_CP023344.1"/>
</dbReference>
<sequence length="309" mass="34715">MPDQPTNYRRAFWKSRHHLWLALLTLGLGFASGEPLGLLAGATLYALGLVYLPDAGFFRRAIDSDTQGRRDLEAAARLADFHQQQDRVLADLSPARRQRHAQLAAVCADIEKASTEAQNSTGLDLDSRLRKLDELMWTYLRMLAIEQSLDVYLETERKERVPELVASLEAETQSLAAEIETAKKANKTSPILDTKERLAASRLERLETLRQRLRRIEQAQGNLDLVRSEQERLVEQVKLIRADAVAAKNADALSARIDLSIEHLAATNKWLSELTEFKDLTNNLPDLPTRVGYSTTTAPRPPQKTPVSE</sequence>